<accession>A0ABQ0JXM6</accession>
<reference evidence="2" key="1">
    <citation type="journal article" date="2015" name="Genome Announc.">
        <title>Draft Genome Sequence of an Anaerobic Ammonium-Oxidizing Bacterium, "Candidatus Brocadia sinica".</title>
        <authorList>
            <person name="Oshiki M."/>
            <person name="Shinyako-Hata K."/>
            <person name="Satoh H."/>
            <person name="Okabe S."/>
        </authorList>
    </citation>
    <scope>NUCLEOTIDE SEQUENCE [LARGE SCALE GENOMIC DNA]</scope>
    <source>
        <strain evidence="2">JPN1</strain>
    </source>
</reference>
<proteinExistence type="predicted"/>
<evidence type="ECO:0000313" key="1">
    <source>
        <dbReference type="EMBL" id="GAN33500.1"/>
    </source>
</evidence>
<evidence type="ECO:0000313" key="2">
    <source>
        <dbReference type="Proteomes" id="UP000032309"/>
    </source>
</evidence>
<dbReference type="EMBL" id="BAFN01000001">
    <property type="protein sequence ID" value="GAN33500.1"/>
    <property type="molecule type" value="Genomic_DNA"/>
</dbReference>
<name>A0ABQ0JXM6_9BACT</name>
<protein>
    <submittedName>
        <fullName evidence="1">Uncharacterized protein</fullName>
    </submittedName>
</protein>
<dbReference type="Proteomes" id="UP000032309">
    <property type="component" value="Unassembled WGS sequence"/>
</dbReference>
<dbReference type="RefSeq" id="WP_052563536.1">
    <property type="nucleotide sequence ID" value="NZ_BAFN01000001.1"/>
</dbReference>
<sequence length="1150" mass="126152">MKGFSLKVAVVIIFVTLVAVSLSLSVQVAMARMSQEPVKQELSMSGTLSVIGFLEPWEPWMDSEVRVEARDRCTEKEIVEAVYPEEVGAFTLKFELTAEVKEIFHPGNIEIRALDRTGKVLGNIRIAPYKDEDSIAVKLRIMHPTSGQVSKPPLITSSDIITKSVLQHLAEKLARLQGVDVRNARVPLSIMKVIKEINEISQFSARSLAGDKDAEESLRRVLSAFPFTSPGGAPGVLGRIEDMSKMGLIDALGELQPVRGCGPILQRTAKVLEGAFRLDFKERNQDARWTRQARAYVRDRMQDISFYNDLADRAFREFEGPFGVFPGDDGLTTFILPPGPPKGFPPEPEPGPDDGFEPSPCEQINDLCLGLYGEVLAAQLRDEFTDLIASVEPNCLCSNYDPNQVLVARPQPGRFFPITIPPKPQIPPTLPTGVLLYFGDQVITPISVQPTEIRFRIPSKKPPKPQIPPTKAHTGPVYLRALGSLPSEASRRLADTCGLAMPELPAEILMDRSPAAAVSIIYPPVIDFFRSSVHRAEACTPVEISWRVHLIDRPVDAPIPPCGSIEVTIRDEQGNQVAKGGSSGSVLETRSDTTTYTIGAVSQANQVHCGTAAPVSLTVERVKKLWLVQSPTGTDLRGGTSGTFTVRVSCPAPMGGIPVEITSSIPSVLQVQSPVIIQEGQTSLAVDFRTTAACMPVEVTASAADHIFQGPIRYEIYDQPSLSWASGITPNIQEQDAYTFRVIGGCVPQNNVQWLLQKVNNGNQQSHRISQTTSTGQYPEITFQVSLSERDATAYLTPGNWELYAVIPERDFIQSTGLPFIVTARPHFEINVQPTEQTVEWGGQADYRLMLTGHNILNKLNVNLSTDLPDGKGVNHDFGPRDVELNPEPDNTGYSTLTVRNKEGVASLGETGFNIIASDTNFTRSVPASLVIKRKYGLFDRVTLHHYGDSSQSCGSITATIGGDRNTPTVSFHITTGSISSSPSPVLYYAISPRCRVGIVIPPWRNDPAYDPAVSLYNLGFSMPNGPHGLGNEIKLITQMFWQQFWCSRDDSLLVIIGRTINGTSADTHFAYLFNTVTGNEIDNETFMPEIIEGVNGADPENPDVLLPPQPDDVVTKLCDIESIELTKNTRNNDVVRVRYKDGQFDLEMR</sequence>
<gene>
    <name evidence="1" type="ORF">BROSI_A2025</name>
</gene>
<keyword evidence="2" id="KW-1185">Reference proteome</keyword>
<organism evidence="1 2">
    <name type="scientific">Candidatus Brocadia sinica JPN1</name>
    <dbReference type="NCBI Taxonomy" id="1197129"/>
    <lineage>
        <taxon>Bacteria</taxon>
        <taxon>Pseudomonadati</taxon>
        <taxon>Planctomycetota</taxon>
        <taxon>Candidatus Brocadiia</taxon>
        <taxon>Candidatus Brocadiales</taxon>
        <taxon>Candidatus Brocadiaceae</taxon>
        <taxon>Candidatus Brocadia</taxon>
    </lineage>
</organism>
<comment type="caution">
    <text evidence="1">The sequence shown here is derived from an EMBL/GenBank/DDBJ whole genome shotgun (WGS) entry which is preliminary data.</text>
</comment>